<evidence type="ECO:0000313" key="2">
    <source>
        <dbReference type="Proteomes" id="UP000321362"/>
    </source>
</evidence>
<keyword evidence="2" id="KW-1185">Reference proteome</keyword>
<dbReference type="Proteomes" id="UP000321362">
    <property type="component" value="Chromosome"/>
</dbReference>
<dbReference type="KEGG" id="mgk:FSB76_06025"/>
<dbReference type="EMBL" id="CP042437">
    <property type="protein sequence ID" value="QEC75524.1"/>
    <property type="molecule type" value="Genomic_DNA"/>
</dbReference>
<proteinExistence type="predicted"/>
<evidence type="ECO:0000313" key="1">
    <source>
        <dbReference type="EMBL" id="QEC75524.1"/>
    </source>
</evidence>
<accession>A0A5B8VV27</accession>
<dbReference type="AlphaFoldDB" id="A0A5B8VV27"/>
<gene>
    <name evidence="1" type="ORF">FSB76_06025</name>
</gene>
<sequence>MPPFLFPRTTVIEYLHARNAQACCFICKIERK</sequence>
<name>A0A5B8VV27_9SPHI</name>
<protein>
    <submittedName>
        <fullName evidence="1">DUF1203 domain-containing protein</fullName>
    </submittedName>
</protein>
<organism evidence="1 2">
    <name type="scientific">Mucilaginibacter ginsenosidivorax</name>
    <dbReference type="NCBI Taxonomy" id="862126"/>
    <lineage>
        <taxon>Bacteria</taxon>
        <taxon>Pseudomonadati</taxon>
        <taxon>Bacteroidota</taxon>
        <taxon>Sphingobacteriia</taxon>
        <taxon>Sphingobacteriales</taxon>
        <taxon>Sphingobacteriaceae</taxon>
        <taxon>Mucilaginibacter</taxon>
    </lineage>
</organism>
<reference evidence="1 2" key="1">
    <citation type="journal article" date="2013" name="J. Microbiol.">
        <title>Mucilaginibacter ginsenosidivorax sp. nov., with ginsenoside converting activity isolated from sediment.</title>
        <authorList>
            <person name="Kim J.K."/>
            <person name="Choi T.E."/>
            <person name="Liu Q.M."/>
            <person name="Park H.Y."/>
            <person name="Yi T.H."/>
            <person name="Yoon M.H."/>
            <person name="Kim S.C."/>
            <person name="Im W.T."/>
        </authorList>
    </citation>
    <scope>NUCLEOTIDE SEQUENCE [LARGE SCALE GENOMIC DNA]</scope>
    <source>
        <strain evidence="1 2">KHI28</strain>
    </source>
</reference>